<keyword evidence="2" id="KW-1185">Reference proteome</keyword>
<organism evidence="1 2">
    <name type="scientific">Natranaerovirga hydrolytica</name>
    <dbReference type="NCBI Taxonomy" id="680378"/>
    <lineage>
        <taxon>Bacteria</taxon>
        <taxon>Bacillati</taxon>
        <taxon>Bacillota</taxon>
        <taxon>Clostridia</taxon>
        <taxon>Lachnospirales</taxon>
        <taxon>Natranaerovirgaceae</taxon>
        <taxon>Natranaerovirga</taxon>
    </lineage>
</organism>
<protein>
    <submittedName>
        <fullName evidence="1">Uncharacterized protein</fullName>
    </submittedName>
</protein>
<comment type="caution">
    <text evidence="1">The sequence shown here is derived from an EMBL/GenBank/DDBJ whole genome shotgun (WGS) entry which is preliminary data.</text>
</comment>
<dbReference type="Proteomes" id="UP000294545">
    <property type="component" value="Unassembled WGS sequence"/>
</dbReference>
<dbReference type="AlphaFoldDB" id="A0A4V2Q092"/>
<reference evidence="1 2" key="1">
    <citation type="submission" date="2019-03" db="EMBL/GenBank/DDBJ databases">
        <title>Genomic Encyclopedia of Type Strains, Phase IV (KMG-IV): sequencing the most valuable type-strain genomes for metagenomic binning, comparative biology and taxonomic classification.</title>
        <authorList>
            <person name="Goeker M."/>
        </authorList>
    </citation>
    <scope>NUCLEOTIDE SEQUENCE [LARGE SCALE GENOMIC DNA]</scope>
    <source>
        <strain evidence="1 2">DSM 24176</strain>
    </source>
</reference>
<evidence type="ECO:0000313" key="1">
    <source>
        <dbReference type="EMBL" id="TCK92861.1"/>
    </source>
</evidence>
<gene>
    <name evidence="1" type="ORF">EDC19_2017</name>
</gene>
<dbReference type="RefSeq" id="WP_132282716.1">
    <property type="nucleotide sequence ID" value="NZ_SMGQ01000013.1"/>
</dbReference>
<proteinExistence type="predicted"/>
<dbReference type="OrthoDB" id="1912088at2"/>
<evidence type="ECO:0000313" key="2">
    <source>
        <dbReference type="Proteomes" id="UP000294545"/>
    </source>
</evidence>
<dbReference type="EMBL" id="SMGQ01000013">
    <property type="protein sequence ID" value="TCK92861.1"/>
    <property type="molecule type" value="Genomic_DNA"/>
</dbReference>
<sequence>MYNSNIPNQEAFKNIDPRKLSFLNEMFQEMGTKNAEQKIQLLFSYGMKMKQMGLQFTDDETKVIMETLKDNLTPEEKNKIDMMMNMMNMMNQQN</sequence>
<accession>A0A4V2Q092</accession>
<name>A0A4V2Q092_9FIRM</name>